<name>A0ABR4BHI3_9LECA</name>
<proteinExistence type="inferred from homology"/>
<gene>
    <name evidence="4" type="ORF">ABVK25_002334</name>
</gene>
<dbReference type="EMBL" id="JBHFEH010000005">
    <property type="protein sequence ID" value="KAL2057281.1"/>
    <property type="molecule type" value="Genomic_DNA"/>
</dbReference>
<keyword evidence="2" id="KW-0067">ATP-binding</keyword>
<dbReference type="Gene3D" id="3.40.50.300">
    <property type="entry name" value="P-loop containing nucleotide triphosphate hydrolases"/>
    <property type="match status" value="1"/>
</dbReference>
<organism evidence="4 5">
    <name type="scientific">Lepraria finkii</name>
    <dbReference type="NCBI Taxonomy" id="1340010"/>
    <lineage>
        <taxon>Eukaryota</taxon>
        <taxon>Fungi</taxon>
        <taxon>Dikarya</taxon>
        <taxon>Ascomycota</taxon>
        <taxon>Pezizomycotina</taxon>
        <taxon>Lecanoromycetes</taxon>
        <taxon>OSLEUM clade</taxon>
        <taxon>Lecanoromycetidae</taxon>
        <taxon>Lecanorales</taxon>
        <taxon>Lecanorineae</taxon>
        <taxon>Stereocaulaceae</taxon>
        <taxon>Lepraria</taxon>
    </lineage>
</organism>
<evidence type="ECO:0000256" key="3">
    <source>
        <dbReference type="ARBA" id="ARBA00025768"/>
    </source>
</evidence>
<protein>
    <recommendedName>
        <fullName evidence="6">Chromatin associated protein KTI12</fullName>
    </recommendedName>
</protein>
<evidence type="ECO:0000313" key="5">
    <source>
        <dbReference type="Proteomes" id="UP001590951"/>
    </source>
</evidence>
<reference evidence="4 5" key="1">
    <citation type="submission" date="2024-09" db="EMBL/GenBank/DDBJ databases">
        <title>Rethinking Asexuality: The Enigmatic Case of Functional Sexual Genes in Lepraria (Stereocaulaceae).</title>
        <authorList>
            <person name="Doellman M."/>
            <person name="Sun Y."/>
            <person name="Barcenas-Pena A."/>
            <person name="Lumbsch H.T."/>
            <person name="Grewe F."/>
        </authorList>
    </citation>
    <scope>NUCLEOTIDE SEQUENCE [LARGE SCALE GENOMIC DNA]</scope>
    <source>
        <strain evidence="4 5">Grewe 0041</strain>
    </source>
</reference>
<dbReference type="Pfam" id="PF08433">
    <property type="entry name" value="KTI12"/>
    <property type="match status" value="1"/>
</dbReference>
<evidence type="ECO:0000313" key="4">
    <source>
        <dbReference type="EMBL" id="KAL2057281.1"/>
    </source>
</evidence>
<dbReference type="InterPro" id="IPR013641">
    <property type="entry name" value="KTI12/PSTK"/>
</dbReference>
<dbReference type="InterPro" id="IPR027417">
    <property type="entry name" value="P-loop_NTPase"/>
</dbReference>
<evidence type="ECO:0000256" key="1">
    <source>
        <dbReference type="ARBA" id="ARBA00022741"/>
    </source>
</evidence>
<dbReference type="PANTHER" id="PTHR12435">
    <property type="match status" value="1"/>
</dbReference>
<accession>A0ABR4BHI3</accession>
<sequence length="292" mass="33330">MPLILISGYPSSGKTYRSNQLVEYFKTKIEASSDARINRLTVCHINDQSLGLSRDVYREARTEKDARATEYSAVKRALGKDTIIIADGLNYIKGFRYQLYCEAKAVQTPNCVVHVGTPIQNCEEINARLLENKDEDGGYAKDLFDNLVYRYEEPNGMTRWDSPLFTVPYDDEKPPLEDIWEVMIGSEGKAKIVKPNQATVMKPATESDYLYELDQTSQEILNFILDWQKDHPGEGGGELTVTQGTIELPANPVSLPQLQRIRRQFISLNRQQNLPKSRFRTSFIEYLNYNLG</sequence>
<comment type="caution">
    <text evidence="4">The sequence shown here is derived from an EMBL/GenBank/DDBJ whole genome shotgun (WGS) entry which is preliminary data.</text>
</comment>
<keyword evidence="5" id="KW-1185">Reference proteome</keyword>
<evidence type="ECO:0008006" key="6">
    <source>
        <dbReference type="Google" id="ProtNLM"/>
    </source>
</evidence>
<evidence type="ECO:0000256" key="2">
    <source>
        <dbReference type="ARBA" id="ARBA00022840"/>
    </source>
</evidence>
<dbReference type="Proteomes" id="UP001590951">
    <property type="component" value="Unassembled WGS sequence"/>
</dbReference>
<dbReference type="SUPFAM" id="SSF52540">
    <property type="entry name" value="P-loop containing nucleoside triphosphate hydrolases"/>
    <property type="match status" value="1"/>
</dbReference>
<comment type="similarity">
    <text evidence="3">Belongs to the KTI12 family.</text>
</comment>
<keyword evidence="1" id="KW-0547">Nucleotide-binding</keyword>